<accession>A0A3N2PVI4</accession>
<feature type="region of interest" description="Disordered" evidence="6">
    <location>
        <begin position="1"/>
        <end position="29"/>
    </location>
</feature>
<reference evidence="7 8" key="1">
    <citation type="journal article" date="2018" name="Mol. Ecol.">
        <title>The obligate alkalophilic soda-lake fungus Sodiomyces alkalinus has shifted to a protein diet.</title>
        <authorList>
            <person name="Grum-Grzhimaylo A.A."/>
            <person name="Falkoski D.L."/>
            <person name="van den Heuvel J."/>
            <person name="Valero-Jimenez C.A."/>
            <person name="Min B."/>
            <person name="Choi I.G."/>
            <person name="Lipzen A."/>
            <person name="Daum C.G."/>
            <person name="Aanen D.K."/>
            <person name="Tsang A."/>
            <person name="Henrissat B."/>
            <person name="Bilanenko E.N."/>
            <person name="de Vries R.P."/>
            <person name="van Kan J.A.L."/>
            <person name="Grigoriev I.V."/>
            <person name="Debets A.J.M."/>
        </authorList>
    </citation>
    <scope>NUCLEOTIDE SEQUENCE [LARGE SCALE GENOMIC DNA]</scope>
    <source>
        <strain evidence="7 8">F11</strain>
    </source>
</reference>
<dbReference type="GO" id="GO:0003677">
    <property type="term" value="F:DNA binding"/>
    <property type="evidence" value="ECO:0007669"/>
    <property type="project" value="InterPro"/>
</dbReference>
<keyword evidence="5" id="KW-0539">Nucleus</keyword>
<dbReference type="GO" id="GO:0006351">
    <property type="term" value="P:DNA-templated transcription"/>
    <property type="evidence" value="ECO:0007669"/>
    <property type="project" value="InterPro"/>
</dbReference>
<evidence type="ECO:0000256" key="4">
    <source>
        <dbReference type="ARBA" id="ARBA00023163"/>
    </source>
</evidence>
<evidence type="ECO:0000256" key="1">
    <source>
        <dbReference type="ARBA" id="ARBA00004604"/>
    </source>
</evidence>
<evidence type="ECO:0000256" key="3">
    <source>
        <dbReference type="ARBA" id="ARBA00022478"/>
    </source>
</evidence>
<dbReference type="STRING" id="1314773.A0A3N2PVI4"/>
<proteinExistence type="inferred from homology"/>
<keyword evidence="4" id="KW-0804">Transcription</keyword>
<protein>
    <submittedName>
        <fullName evidence="7">RNA polymerase I associated factor, A49-like protein</fullName>
    </submittedName>
</protein>
<evidence type="ECO:0000256" key="2">
    <source>
        <dbReference type="ARBA" id="ARBA00009430"/>
    </source>
</evidence>
<evidence type="ECO:0000313" key="7">
    <source>
        <dbReference type="EMBL" id="ROT38494.1"/>
    </source>
</evidence>
<dbReference type="AlphaFoldDB" id="A0A3N2PVI4"/>
<dbReference type="EMBL" id="ML119055">
    <property type="protein sequence ID" value="ROT38494.1"/>
    <property type="molecule type" value="Genomic_DNA"/>
</dbReference>
<sequence>MAEVNGRKRKRTGDEKSKPKKKAAIAPEMAATSIHITSITKAQHCPPVIASAPGLQLQKNVPFRPYQKRPKSSTKKSRRPPASAQELVLHSAKHRTVDLTAREEGPTGNGGEPLQKQYLAIFDPQTGKMEVMEAKKLVVRGTVRARHAAEEAMTAPADTKSYQDQKIELGQTFGTRKAKKAIESNAMNAIVQDKVGADGSQKLDAASKATLSQIGEATASMATREQLQAAIDESKPVPPANLEAEEIADVYDPNVFIGAEVLKAVPVRDWHEATQRNDEIQVMSRYVAARVQAMGVQDRALEKLRLLRYLHFLVVYFVHTKEGRQKGTRRIPPKEIMARYLAPAPPPVVEHIRRKFSEGGEMCKFHIDLLATHCCVLTCLLDNFETDPQDIREDLRLDQKTMNQYFHEIGARVLRRKRPGETKARTVVKLALPLQFPKQSRGAPKKRR</sequence>
<dbReference type="RefSeq" id="XP_028466300.1">
    <property type="nucleotide sequence ID" value="XM_028608775.1"/>
</dbReference>
<organism evidence="7 8">
    <name type="scientific">Sodiomyces alkalinus (strain CBS 110278 / VKM F-3762 / F11)</name>
    <name type="common">Alkaliphilic filamentous fungus</name>
    <dbReference type="NCBI Taxonomy" id="1314773"/>
    <lineage>
        <taxon>Eukaryota</taxon>
        <taxon>Fungi</taxon>
        <taxon>Dikarya</taxon>
        <taxon>Ascomycota</taxon>
        <taxon>Pezizomycotina</taxon>
        <taxon>Sordariomycetes</taxon>
        <taxon>Hypocreomycetidae</taxon>
        <taxon>Glomerellales</taxon>
        <taxon>Plectosphaerellaceae</taxon>
        <taxon>Sodiomyces</taxon>
    </lineage>
</organism>
<dbReference type="GeneID" id="39577253"/>
<name>A0A3N2PVI4_SODAK</name>
<comment type="subcellular location">
    <subcellularLocation>
        <location evidence="1">Nucleus</location>
        <location evidence="1">Nucleolus</location>
    </subcellularLocation>
</comment>
<dbReference type="PANTHER" id="PTHR14440">
    <property type="entry name" value="DNA-DIRECTED RNA POLYMERASE I SUBUNIT RPA49"/>
    <property type="match status" value="1"/>
</dbReference>
<comment type="similarity">
    <text evidence="2">Belongs to the eukaryotic RPA49/POLR1E RNA polymerase subunit family.</text>
</comment>
<dbReference type="GO" id="GO:0005730">
    <property type="term" value="C:nucleolus"/>
    <property type="evidence" value="ECO:0007669"/>
    <property type="project" value="UniProtKB-SubCell"/>
</dbReference>
<evidence type="ECO:0000256" key="5">
    <source>
        <dbReference type="ARBA" id="ARBA00023242"/>
    </source>
</evidence>
<keyword evidence="8" id="KW-1185">Reference proteome</keyword>
<dbReference type="Pfam" id="PF06870">
    <property type="entry name" value="RNA_pol_I_A49"/>
    <property type="match status" value="1"/>
</dbReference>
<dbReference type="InterPro" id="IPR009668">
    <property type="entry name" value="RNA_pol-assoc_fac_A49-like"/>
</dbReference>
<evidence type="ECO:0000313" key="8">
    <source>
        <dbReference type="Proteomes" id="UP000272025"/>
    </source>
</evidence>
<keyword evidence="3" id="KW-0240">DNA-directed RNA polymerase</keyword>
<dbReference type="OrthoDB" id="532500at2759"/>
<dbReference type="Proteomes" id="UP000272025">
    <property type="component" value="Unassembled WGS sequence"/>
</dbReference>
<evidence type="ECO:0000256" key="6">
    <source>
        <dbReference type="SAM" id="MobiDB-lite"/>
    </source>
</evidence>
<feature type="compositionally biased region" description="Basic residues" evidence="6">
    <location>
        <begin position="66"/>
        <end position="79"/>
    </location>
</feature>
<feature type="region of interest" description="Disordered" evidence="6">
    <location>
        <begin position="59"/>
        <end position="86"/>
    </location>
</feature>
<dbReference type="GO" id="GO:0000428">
    <property type="term" value="C:DNA-directed RNA polymerase complex"/>
    <property type="evidence" value="ECO:0007669"/>
    <property type="project" value="UniProtKB-KW"/>
</dbReference>
<gene>
    <name evidence="7" type="ORF">SODALDRAFT_295272</name>
</gene>